<reference evidence="1 2" key="1">
    <citation type="journal article" date="2015" name="Microbiology (Mosc.)">
        <title>Genomics of the Weissella cibaria species with an examination of its metabolic traits.</title>
        <authorList>
            <person name="Lynch K.M."/>
            <person name="Lucid A."/>
            <person name="Arendt E.K."/>
            <person name="Sleator R.D."/>
            <person name="Lucey B."/>
            <person name="Coffey A."/>
        </authorList>
    </citation>
    <scope>NUCLEOTIDE SEQUENCE [LARGE SCALE GENOMIC DNA]</scope>
    <source>
        <strain evidence="1 2">MG1</strain>
    </source>
</reference>
<gene>
    <name evidence="1" type="ORF">QX99_01113</name>
</gene>
<keyword evidence="2" id="KW-1185">Reference proteome</keyword>
<name>A0A0D1JLJ4_9LACO</name>
<protein>
    <recommendedName>
        <fullName evidence="3">XRE family transcriptional regulator</fullName>
    </recommendedName>
</protein>
<evidence type="ECO:0008006" key="3">
    <source>
        <dbReference type="Google" id="ProtNLM"/>
    </source>
</evidence>
<evidence type="ECO:0000313" key="1">
    <source>
        <dbReference type="EMBL" id="KIU20643.1"/>
    </source>
</evidence>
<dbReference type="Proteomes" id="UP000032287">
    <property type="component" value="Unassembled WGS sequence"/>
</dbReference>
<dbReference type="AlphaFoldDB" id="A0A0D1JLJ4"/>
<sequence length="71" mass="8276">MADKWEWSFELAKARVNQTQVGEFIGITRSQMSTLVTKMITGEGKTASELDRKRWQQALDYVKLKQREVEV</sequence>
<comment type="caution">
    <text evidence="1">The sequence shown here is derived from an EMBL/GenBank/DDBJ whole genome shotgun (WGS) entry which is preliminary data.</text>
</comment>
<dbReference type="RefSeq" id="WP_043708827.1">
    <property type="nucleotide sequence ID" value="NZ_JALOCT010000027.1"/>
</dbReference>
<dbReference type="PATRIC" id="fig|137591.25.peg.1083"/>
<accession>A0A0D1JLJ4</accession>
<organism evidence="1 2">
    <name type="scientific">Weissella cibaria</name>
    <dbReference type="NCBI Taxonomy" id="137591"/>
    <lineage>
        <taxon>Bacteria</taxon>
        <taxon>Bacillati</taxon>
        <taxon>Bacillota</taxon>
        <taxon>Bacilli</taxon>
        <taxon>Lactobacillales</taxon>
        <taxon>Lactobacillaceae</taxon>
        <taxon>Weissella</taxon>
    </lineage>
</organism>
<dbReference type="EMBL" id="JWHU01000017">
    <property type="protein sequence ID" value="KIU20643.1"/>
    <property type="molecule type" value="Genomic_DNA"/>
</dbReference>
<evidence type="ECO:0000313" key="2">
    <source>
        <dbReference type="Proteomes" id="UP000032287"/>
    </source>
</evidence>
<proteinExistence type="predicted"/>